<accession>A0A1Q8W029</accession>
<evidence type="ECO:0000259" key="1">
    <source>
        <dbReference type="Pfam" id="PF08241"/>
    </source>
</evidence>
<comment type="caution">
    <text evidence="2">The sequence shown here is derived from an EMBL/GenBank/DDBJ whole genome shotgun (WGS) entry which is preliminary data.</text>
</comment>
<evidence type="ECO:0000313" key="2">
    <source>
        <dbReference type="EMBL" id="OLO54239.1"/>
    </source>
</evidence>
<protein>
    <recommendedName>
        <fullName evidence="1">Methyltransferase type 11 domain-containing protein</fullName>
    </recommendedName>
</protein>
<dbReference type="Proteomes" id="UP000185772">
    <property type="component" value="Unassembled WGS sequence"/>
</dbReference>
<organism evidence="2 3">
    <name type="scientific">Actinomyces oris</name>
    <dbReference type="NCBI Taxonomy" id="544580"/>
    <lineage>
        <taxon>Bacteria</taxon>
        <taxon>Bacillati</taxon>
        <taxon>Actinomycetota</taxon>
        <taxon>Actinomycetes</taxon>
        <taxon>Actinomycetales</taxon>
        <taxon>Actinomycetaceae</taxon>
        <taxon>Actinomyces</taxon>
    </lineage>
</organism>
<proteinExistence type="predicted"/>
<dbReference type="Pfam" id="PF08241">
    <property type="entry name" value="Methyltransf_11"/>
    <property type="match status" value="1"/>
</dbReference>
<gene>
    <name evidence="2" type="ORF">BKH27_04460</name>
</gene>
<dbReference type="AlphaFoldDB" id="A0A1Q8W029"/>
<dbReference type="InterPro" id="IPR029063">
    <property type="entry name" value="SAM-dependent_MTases_sf"/>
</dbReference>
<dbReference type="CDD" id="cd02440">
    <property type="entry name" value="AdoMet_MTases"/>
    <property type="match status" value="1"/>
</dbReference>
<dbReference type="InterPro" id="IPR013216">
    <property type="entry name" value="Methyltransf_11"/>
</dbReference>
<dbReference type="RefSeq" id="WP_075370954.1">
    <property type="nucleotide sequence ID" value="NZ_MSKM01000014.1"/>
</dbReference>
<dbReference type="Gene3D" id="3.40.50.150">
    <property type="entry name" value="Vaccinia Virus protein VP39"/>
    <property type="match status" value="1"/>
</dbReference>
<dbReference type="GO" id="GO:0008757">
    <property type="term" value="F:S-adenosylmethionine-dependent methyltransferase activity"/>
    <property type="evidence" value="ECO:0007669"/>
    <property type="project" value="InterPro"/>
</dbReference>
<dbReference type="PANTHER" id="PTHR42912">
    <property type="entry name" value="METHYLTRANSFERASE"/>
    <property type="match status" value="1"/>
</dbReference>
<dbReference type="PANTHER" id="PTHR42912:SF80">
    <property type="entry name" value="METHYLTRANSFERASE DOMAIN-CONTAINING PROTEIN"/>
    <property type="match status" value="1"/>
</dbReference>
<reference evidence="2 3" key="1">
    <citation type="submission" date="2016-12" db="EMBL/GenBank/DDBJ databases">
        <title>Genomic comparison of strains in the 'Actinomyces naeslundii' group.</title>
        <authorList>
            <person name="Mughal S.R."/>
            <person name="Do T."/>
            <person name="Gilbert S.C."/>
            <person name="Witherden E.A."/>
            <person name="Didelot X."/>
            <person name="Beighton D."/>
        </authorList>
    </citation>
    <scope>NUCLEOTIDE SEQUENCE [LARGE SCALE GENOMIC DNA]</scope>
    <source>
        <strain evidence="2 3">MMRCO6-1</strain>
    </source>
</reference>
<evidence type="ECO:0000313" key="3">
    <source>
        <dbReference type="Proteomes" id="UP000185772"/>
    </source>
</evidence>
<dbReference type="SUPFAM" id="SSF53335">
    <property type="entry name" value="S-adenosyl-L-methionine-dependent methyltransferases"/>
    <property type="match status" value="1"/>
</dbReference>
<feature type="domain" description="Methyltransferase type 11" evidence="1">
    <location>
        <begin position="72"/>
        <end position="176"/>
    </location>
</feature>
<dbReference type="InterPro" id="IPR050508">
    <property type="entry name" value="Methyltransf_Superfamily"/>
</dbReference>
<sequence length="302" mass="34236">MNYPDALKGVIVAARYIKQKIHHNYADISKDYDSVAQTYDDHYSKCLLSGLRVFSQTASNNLQKNDSLKQCLELAAGTGESTRLLWDIEAIKKCERYVLVDRSKKMLDRNRLKTSQRQETHGKTDYVVSDAIEFLKRQPANSFDAVFCAWGVCYIPASTMKDELSRILRPNGYVAIIENRVGTLRELEKVLLTVVKKHPSMLEKAIPIELPKNSNAISKSYFPRSVETLSTYDGEESVRLYDTDSIMKYIMESGIAAGYVDAISTNKRKYFIDCVADEINDIGAENLPIIHRYSIATGINHQ</sequence>
<name>A0A1Q8W029_9ACTO</name>
<dbReference type="EMBL" id="MSKM01000014">
    <property type="protein sequence ID" value="OLO54239.1"/>
    <property type="molecule type" value="Genomic_DNA"/>
</dbReference>